<evidence type="ECO:0000313" key="7">
    <source>
        <dbReference type="Proteomes" id="UP001219355"/>
    </source>
</evidence>
<organism evidence="6 7">
    <name type="scientific">Emydomyces testavorans</name>
    <dbReference type="NCBI Taxonomy" id="2070801"/>
    <lineage>
        <taxon>Eukaryota</taxon>
        <taxon>Fungi</taxon>
        <taxon>Dikarya</taxon>
        <taxon>Ascomycota</taxon>
        <taxon>Pezizomycotina</taxon>
        <taxon>Eurotiomycetes</taxon>
        <taxon>Eurotiomycetidae</taxon>
        <taxon>Onygenales</taxon>
        <taxon>Nannizziopsiaceae</taxon>
        <taxon>Emydomyces</taxon>
    </lineage>
</organism>
<accession>A0AAF0DM14</accession>
<keyword evidence="3 4" id="KW-0418">Kinase</keyword>
<evidence type="ECO:0000256" key="1">
    <source>
        <dbReference type="ARBA" id="ARBA00007374"/>
    </source>
</evidence>
<dbReference type="Gene3D" id="3.30.470.160">
    <property type="entry name" value="Inositol polyphosphate kinase"/>
    <property type="match status" value="1"/>
</dbReference>
<dbReference type="Proteomes" id="UP001219355">
    <property type="component" value="Chromosome 4"/>
</dbReference>
<dbReference type="InterPro" id="IPR038286">
    <property type="entry name" value="IPK_sf"/>
</dbReference>
<keyword evidence="7" id="KW-1185">Reference proteome</keyword>
<dbReference type="PANTHER" id="PTHR12400:SF103">
    <property type="entry name" value="INOSITOL POLYPHOSPHATE MULTIKINASE"/>
    <property type="match status" value="1"/>
</dbReference>
<dbReference type="GO" id="GO:0008440">
    <property type="term" value="F:inositol-1,4,5-trisphosphate 3-kinase activity"/>
    <property type="evidence" value="ECO:0007669"/>
    <property type="project" value="TreeGrafter"/>
</dbReference>
<gene>
    <name evidence="6" type="ORF">PRK78_006406</name>
</gene>
<evidence type="ECO:0000313" key="6">
    <source>
        <dbReference type="EMBL" id="WEW60918.1"/>
    </source>
</evidence>
<name>A0AAF0DM14_9EURO</name>
<comment type="similarity">
    <text evidence="1 4">Belongs to the inositol phosphokinase (IPK) family.</text>
</comment>
<dbReference type="Pfam" id="PF03770">
    <property type="entry name" value="IPK"/>
    <property type="match status" value="1"/>
</dbReference>
<dbReference type="SUPFAM" id="SSF56104">
    <property type="entry name" value="SAICAR synthase-like"/>
    <property type="match status" value="1"/>
</dbReference>
<evidence type="ECO:0000256" key="2">
    <source>
        <dbReference type="ARBA" id="ARBA00022679"/>
    </source>
</evidence>
<evidence type="ECO:0000256" key="5">
    <source>
        <dbReference type="SAM" id="MobiDB-lite"/>
    </source>
</evidence>
<protein>
    <recommendedName>
        <fullName evidence="4">Kinase</fullName>
        <ecNumber evidence="4">2.7.-.-</ecNumber>
    </recommendedName>
</protein>
<dbReference type="EMBL" id="CP120630">
    <property type="protein sequence ID" value="WEW60918.1"/>
    <property type="molecule type" value="Genomic_DNA"/>
</dbReference>
<dbReference type="InterPro" id="IPR005522">
    <property type="entry name" value="IPK"/>
</dbReference>
<dbReference type="EC" id="2.7.-.-" evidence="4"/>
<dbReference type="PANTHER" id="PTHR12400">
    <property type="entry name" value="INOSITOL POLYPHOSPHATE KINASE"/>
    <property type="match status" value="1"/>
</dbReference>
<evidence type="ECO:0000256" key="4">
    <source>
        <dbReference type="RuleBase" id="RU363090"/>
    </source>
</evidence>
<evidence type="ECO:0000256" key="3">
    <source>
        <dbReference type="ARBA" id="ARBA00022777"/>
    </source>
</evidence>
<dbReference type="GO" id="GO:0000824">
    <property type="term" value="F:inositol-1,4,5,6-tetrakisphosphate 3-kinase activity"/>
    <property type="evidence" value="ECO:0007669"/>
    <property type="project" value="TreeGrafter"/>
</dbReference>
<reference evidence="6" key="1">
    <citation type="submission" date="2023-03" db="EMBL/GenBank/DDBJ databases">
        <title>Emydomyces testavorans Genome Sequence.</title>
        <authorList>
            <person name="Hoyer L."/>
        </authorList>
    </citation>
    <scope>NUCLEOTIDE SEQUENCE</scope>
    <source>
        <strain evidence="6">16-2883</strain>
    </source>
</reference>
<feature type="region of interest" description="Disordered" evidence="5">
    <location>
        <begin position="330"/>
        <end position="350"/>
    </location>
</feature>
<sequence>MPEPSEPGRRKAAKLDGDSFVAFDHAAAGHDGVLCHADGSLIAKPCTQQEIAFYESSVHHPEFSRYMPTFMGTLAAAPDGAVSLSGKPDRQASITLVSNESSGTETPLTPEVSQHPGTIGIARSATQRENQWVPSGGRKLDTGLSIVLENVAGDFKRPSVLDVKLGARLWGDEAVPSKRAKLDEVSRQTTSSTLGFRIAGMKVWIGGENNCQAATEETLVEISDHIPADANDEVKSKMEIIEAAGYRRYDKYYGRAFNEHNIKRGIESFLAGAKAGKVDYSKLVSRRLAMELRAMQSMLEREESRMYSASILIVYEGDPEAFEQALVEERKTELESGQENDPEAERREDETMELASATAVDPQVAQELVSQSTINVEIGSEAVVGLGELDDDDEEEPKKVHDIRLIDFAHAKWTPGQGPDENALHGVRSLARILEELAEM</sequence>
<dbReference type="GO" id="GO:0032958">
    <property type="term" value="P:inositol phosphate biosynthetic process"/>
    <property type="evidence" value="ECO:0007669"/>
    <property type="project" value="InterPro"/>
</dbReference>
<keyword evidence="2 4" id="KW-0808">Transferase</keyword>
<dbReference type="GO" id="GO:0046854">
    <property type="term" value="P:phosphatidylinositol phosphate biosynthetic process"/>
    <property type="evidence" value="ECO:0007669"/>
    <property type="project" value="TreeGrafter"/>
</dbReference>
<dbReference type="GO" id="GO:0005737">
    <property type="term" value="C:cytoplasm"/>
    <property type="evidence" value="ECO:0007669"/>
    <property type="project" value="TreeGrafter"/>
</dbReference>
<dbReference type="GO" id="GO:0005634">
    <property type="term" value="C:nucleus"/>
    <property type="evidence" value="ECO:0007669"/>
    <property type="project" value="TreeGrafter"/>
</dbReference>
<dbReference type="AlphaFoldDB" id="A0AAF0DM14"/>
<proteinExistence type="inferred from homology"/>